<keyword evidence="1" id="KW-0812">Transmembrane</keyword>
<keyword evidence="1" id="KW-1133">Transmembrane helix</keyword>
<organism evidence="2 3">
    <name type="scientific">Candidatus Nitrospira nitrificans</name>
    <dbReference type="NCBI Taxonomy" id="1742973"/>
    <lineage>
        <taxon>Bacteria</taxon>
        <taxon>Pseudomonadati</taxon>
        <taxon>Nitrospirota</taxon>
        <taxon>Nitrospiria</taxon>
        <taxon>Nitrospirales</taxon>
        <taxon>Nitrospiraceae</taxon>
        <taxon>Nitrospira</taxon>
    </lineage>
</organism>
<protein>
    <submittedName>
        <fullName evidence="2">Uncharacterized protein</fullName>
    </submittedName>
</protein>
<sequence>MQMERTIEQWAFGGVRVRWGAVMAGWVVGLATQLVLTLLGLAIGAWSIDLQDAESGSGVPIGTGIWTGVSMLISAFMGGYITARMSGSRLRSDGLYHGLIVWGVNWLVFAWLTTTAMATMLGGVFSAFGATLQSLGQGATTVVSAAASQLNGDSISISIDELRRQTESILAATGKKELQPGEVRKDVNRIADSSQSGQPPQQTADSALRELQQKLMALDRDAAINVMTTKMNMTEPQARQLVQSTIGLIEPLKDKAEQVKQQSVEAGNRALDRMGTIAMWLAALGLVTLGVSIAGGMTGTPETLTLEVQAEEYGDRAEFRRAG</sequence>
<accession>A0A0S4LSF2</accession>
<feature type="transmembrane region" description="Helical" evidence="1">
    <location>
        <begin position="65"/>
        <end position="83"/>
    </location>
</feature>
<feature type="transmembrane region" description="Helical" evidence="1">
    <location>
        <begin position="277"/>
        <end position="297"/>
    </location>
</feature>
<name>A0A0S4LSF2_9BACT</name>
<reference evidence="3" key="1">
    <citation type="submission" date="2015-10" db="EMBL/GenBank/DDBJ databases">
        <authorList>
            <person name="Luecker S."/>
            <person name="Luecker S."/>
        </authorList>
    </citation>
    <scope>NUCLEOTIDE SEQUENCE [LARGE SCALE GENOMIC DNA]</scope>
</reference>
<dbReference type="STRING" id="1742973.COMA2_80088"/>
<keyword evidence="1" id="KW-0472">Membrane</keyword>
<evidence type="ECO:0000313" key="3">
    <source>
        <dbReference type="Proteomes" id="UP000198736"/>
    </source>
</evidence>
<dbReference type="EMBL" id="CZPZ01000035">
    <property type="protein sequence ID" value="CUS39629.1"/>
    <property type="molecule type" value="Genomic_DNA"/>
</dbReference>
<evidence type="ECO:0000256" key="1">
    <source>
        <dbReference type="SAM" id="Phobius"/>
    </source>
</evidence>
<proteinExistence type="predicted"/>
<dbReference type="AlphaFoldDB" id="A0A0S4LSF2"/>
<evidence type="ECO:0000313" key="2">
    <source>
        <dbReference type="EMBL" id="CUS39629.1"/>
    </source>
</evidence>
<feature type="transmembrane region" description="Helical" evidence="1">
    <location>
        <begin position="95"/>
        <end position="112"/>
    </location>
</feature>
<keyword evidence="3" id="KW-1185">Reference proteome</keyword>
<dbReference type="Proteomes" id="UP000198736">
    <property type="component" value="Unassembled WGS sequence"/>
</dbReference>
<dbReference type="OrthoDB" id="2154696at2"/>
<dbReference type="RefSeq" id="WP_090901909.1">
    <property type="nucleotide sequence ID" value="NZ_CZPZ01000035.1"/>
</dbReference>
<feature type="transmembrane region" description="Helical" evidence="1">
    <location>
        <begin position="21"/>
        <end position="45"/>
    </location>
</feature>
<gene>
    <name evidence="2" type="ORF">COMA2_80088</name>
</gene>